<comment type="caution">
    <text evidence="1">The sequence shown here is derived from an EMBL/GenBank/DDBJ whole genome shotgun (WGS) entry which is preliminary data.</text>
</comment>
<dbReference type="AlphaFoldDB" id="A0A454CYH8"/>
<dbReference type="EMBL" id="AJSR01001177">
    <property type="protein sequence ID" value="EKM31462.1"/>
    <property type="molecule type" value="Genomic_DNA"/>
</dbReference>
<organism evidence="1 2">
    <name type="scientific">Vibrio harveyi</name>
    <name type="common">Beneckea harveyi</name>
    <dbReference type="NCBI Taxonomy" id="669"/>
    <lineage>
        <taxon>Bacteria</taxon>
        <taxon>Pseudomonadati</taxon>
        <taxon>Pseudomonadota</taxon>
        <taxon>Gammaproteobacteria</taxon>
        <taxon>Vibrionales</taxon>
        <taxon>Vibrionaceae</taxon>
        <taxon>Vibrio</taxon>
    </lineage>
</organism>
<accession>A0A454CYH8</accession>
<name>A0A454CYH8_VIBHA</name>
<evidence type="ECO:0000313" key="2">
    <source>
        <dbReference type="Proteomes" id="UP000008367"/>
    </source>
</evidence>
<gene>
    <name evidence="1" type="ORF">VCHENC02_2895</name>
</gene>
<reference evidence="1 2" key="1">
    <citation type="submission" date="2012-10" db="EMBL/GenBank/DDBJ databases">
        <title>Genome sequence of Vibrio Cholerae HENC-02.</title>
        <authorList>
            <person name="Eppinger M."/>
            <person name="Hasan N.A."/>
            <person name="Sengamalay N."/>
            <person name="Hine E."/>
            <person name="Su Q."/>
            <person name="Daugherty S.C."/>
            <person name="Young S."/>
            <person name="Sadzewicz L."/>
            <person name="Tallon L."/>
            <person name="Cebula T.A."/>
            <person name="Ravel J."/>
            <person name="Colwell R.R."/>
        </authorList>
    </citation>
    <scope>NUCLEOTIDE SEQUENCE [LARGE SCALE GENOMIC DNA]</scope>
    <source>
        <strain evidence="1 2">HENC-02</strain>
    </source>
</reference>
<sequence length="37" mass="3870">MKKSDVSSASFLLVAANLVASLSNVSLKMLNGEVPTF</sequence>
<dbReference type="Proteomes" id="UP000008367">
    <property type="component" value="Unassembled WGS sequence"/>
</dbReference>
<evidence type="ECO:0000313" key="1">
    <source>
        <dbReference type="EMBL" id="EKM31462.1"/>
    </source>
</evidence>
<proteinExistence type="predicted"/>
<protein>
    <submittedName>
        <fullName evidence="1">Uncharacterized protein</fullName>
    </submittedName>
</protein>